<proteinExistence type="predicted"/>
<dbReference type="InterPro" id="IPR050482">
    <property type="entry name" value="Sensor_HK_TwoCompSys"/>
</dbReference>
<feature type="transmembrane region" description="Helical" evidence="6">
    <location>
        <begin position="65"/>
        <end position="91"/>
    </location>
</feature>
<comment type="catalytic activity">
    <reaction evidence="1">
        <text>ATP + protein L-histidine = ADP + protein N-phospho-L-histidine.</text>
        <dbReference type="EC" id="2.7.13.3"/>
    </reaction>
</comment>
<feature type="domain" description="Histidine kinase/HSP90-like ATPase" evidence="7">
    <location>
        <begin position="276"/>
        <end position="361"/>
    </location>
</feature>
<evidence type="ECO:0000256" key="5">
    <source>
        <dbReference type="ARBA" id="ARBA00023012"/>
    </source>
</evidence>
<dbReference type="EC" id="2.7.13.3" evidence="2"/>
<keyword evidence="6" id="KW-0812">Transmembrane</keyword>
<keyword evidence="5" id="KW-0902">Two-component regulatory system</keyword>
<dbReference type="Proteomes" id="UP001342826">
    <property type="component" value="Unassembled WGS sequence"/>
</dbReference>
<keyword evidence="3" id="KW-0808">Transferase</keyword>
<accession>A0ABU6P1G8</accession>
<evidence type="ECO:0000256" key="1">
    <source>
        <dbReference type="ARBA" id="ARBA00000085"/>
    </source>
</evidence>
<comment type="caution">
    <text evidence="9">The sequence shown here is derived from an EMBL/GenBank/DDBJ whole genome shotgun (WGS) entry which is preliminary data.</text>
</comment>
<organism evidence="9 10">
    <name type="scientific">Metabacillus fastidiosus</name>
    <dbReference type="NCBI Taxonomy" id="1458"/>
    <lineage>
        <taxon>Bacteria</taxon>
        <taxon>Bacillati</taxon>
        <taxon>Bacillota</taxon>
        <taxon>Bacilli</taxon>
        <taxon>Bacillales</taxon>
        <taxon>Bacillaceae</taxon>
        <taxon>Metabacillus</taxon>
    </lineage>
</organism>
<gene>
    <name evidence="9" type="ORF">P9271_17995</name>
</gene>
<feature type="transmembrane region" description="Helical" evidence="6">
    <location>
        <begin position="134"/>
        <end position="151"/>
    </location>
</feature>
<evidence type="ECO:0000259" key="8">
    <source>
        <dbReference type="Pfam" id="PF07730"/>
    </source>
</evidence>
<dbReference type="PANTHER" id="PTHR24421:SF63">
    <property type="entry name" value="SENSOR HISTIDINE KINASE DESK"/>
    <property type="match status" value="1"/>
</dbReference>
<dbReference type="InterPro" id="IPR036890">
    <property type="entry name" value="HATPase_C_sf"/>
</dbReference>
<keyword evidence="10" id="KW-1185">Reference proteome</keyword>
<dbReference type="Pfam" id="PF07730">
    <property type="entry name" value="HisKA_3"/>
    <property type="match status" value="1"/>
</dbReference>
<dbReference type="GeneID" id="301143192"/>
<keyword evidence="4 9" id="KW-0418">Kinase</keyword>
<evidence type="ECO:0000313" key="10">
    <source>
        <dbReference type="Proteomes" id="UP001342826"/>
    </source>
</evidence>
<evidence type="ECO:0000256" key="2">
    <source>
        <dbReference type="ARBA" id="ARBA00012438"/>
    </source>
</evidence>
<keyword evidence="6" id="KW-0472">Membrane</keyword>
<dbReference type="PANTHER" id="PTHR24421">
    <property type="entry name" value="NITRATE/NITRITE SENSOR PROTEIN NARX-RELATED"/>
    <property type="match status" value="1"/>
</dbReference>
<dbReference type="RefSeq" id="WP_066235439.1">
    <property type="nucleotide sequence ID" value="NZ_JARTFQ010000004.1"/>
</dbReference>
<evidence type="ECO:0000256" key="3">
    <source>
        <dbReference type="ARBA" id="ARBA00022679"/>
    </source>
</evidence>
<keyword evidence="6" id="KW-1133">Transmembrane helix</keyword>
<sequence length="370" mass="42082">MVKKLYPADQVQNYLLIDVIAIVFLMYKIIVIEGQLGLFVQLLLAGIVLISFYFCLWHRDWLLPIASLAGCTALMILAIYVDQWVLLYGFIFADLIGRARSKIYIGIGIIGITAMHFGFSWIDNSSLSGIIKTTIFPIMIIQMIIPIVIFIKEKTKILQRKLDTANAQLILEEERHRIARDLHDTLGQTLTMIKLKSELTMRLIDKDSNRAKEEIEDILNTSRAALKQVRELVSDMQFISLEKELDQLKSFLYTAGIEMINKEQEPDPVLSHVTETMLALCIREAITNIIRHSEAKKCMINRFKRDEMYQIEVIDDGNGHIKEGKGNGIRSIKERMEMLQGEAEIMGNPAHGTTIILKVPIQVNGGKHGE</sequence>
<dbReference type="Pfam" id="PF02518">
    <property type="entry name" value="HATPase_c"/>
    <property type="match status" value="1"/>
</dbReference>
<name>A0ABU6P1G8_9BACI</name>
<evidence type="ECO:0000259" key="7">
    <source>
        <dbReference type="Pfam" id="PF02518"/>
    </source>
</evidence>
<dbReference type="EMBL" id="JARTFS010000013">
    <property type="protein sequence ID" value="MED4403204.1"/>
    <property type="molecule type" value="Genomic_DNA"/>
</dbReference>
<reference evidence="9 10" key="1">
    <citation type="submission" date="2023-03" db="EMBL/GenBank/DDBJ databases">
        <title>Bacillus Genome Sequencing.</title>
        <authorList>
            <person name="Dunlap C."/>
        </authorList>
    </citation>
    <scope>NUCLEOTIDE SEQUENCE [LARGE SCALE GENOMIC DNA]</scope>
    <source>
        <strain evidence="9 10">NRS-1717</strain>
    </source>
</reference>
<evidence type="ECO:0000256" key="6">
    <source>
        <dbReference type="SAM" id="Phobius"/>
    </source>
</evidence>
<dbReference type="Gene3D" id="3.30.565.10">
    <property type="entry name" value="Histidine kinase-like ATPase, C-terminal domain"/>
    <property type="match status" value="1"/>
</dbReference>
<dbReference type="InterPro" id="IPR003594">
    <property type="entry name" value="HATPase_dom"/>
</dbReference>
<evidence type="ECO:0000256" key="4">
    <source>
        <dbReference type="ARBA" id="ARBA00022777"/>
    </source>
</evidence>
<dbReference type="Gene3D" id="1.20.5.1930">
    <property type="match status" value="1"/>
</dbReference>
<dbReference type="GO" id="GO:0016301">
    <property type="term" value="F:kinase activity"/>
    <property type="evidence" value="ECO:0007669"/>
    <property type="project" value="UniProtKB-KW"/>
</dbReference>
<protein>
    <recommendedName>
        <fullName evidence="2">histidine kinase</fullName>
        <ecNumber evidence="2">2.7.13.3</ecNumber>
    </recommendedName>
</protein>
<feature type="transmembrane region" description="Helical" evidence="6">
    <location>
        <begin position="38"/>
        <end position="59"/>
    </location>
</feature>
<feature type="domain" description="Signal transduction histidine kinase subgroup 3 dimerisation and phosphoacceptor" evidence="8">
    <location>
        <begin position="174"/>
        <end position="237"/>
    </location>
</feature>
<evidence type="ECO:0000313" key="9">
    <source>
        <dbReference type="EMBL" id="MED4403204.1"/>
    </source>
</evidence>
<dbReference type="SUPFAM" id="SSF55874">
    <property type="entry name" value="ATPase domain of HSP90 chaperone/DNA topoisomerase II/histidine kinase"/>
    <property type="match status" value="1"/>
</dbReference>
<feature type="transmembrane region" description="Helical" evidence="6">
    <location>
        <begin position="12"/>
        <end position="31"/>
    </location>
</feature>
<dbReference type="InterPro" id="IPR011712">
    <property type="entry name" value="Sig_transdc_His_kin_sub3_dim/P"/>
</dbReference>
<feature type="transmembrane region" description="Helical" evidence="6">
    <location>
        <begin position="103"/>
        <end position="122"/>
    </location>
</feature>
<dbReference type="CDD" id="cd16917">
    <property type="entry name" value="HATPase_UhpB-NarQ-NarX-like"/>
    <property type="match status" value="1"/>
</dbReference>